<dbReference type="EMBL" id="KB908484">
    <property type="protein sequence ID" value="EOA90570.1"/>
    <property type="molecule type" value="Genomic_DNA"/>
</dbReference>
<dbReference type="Proteomes" id="UP000016935">
    <property type="component" value="Unassembled WGS sequence"/>
</dbReference>
<reference evidence="2 3" key="1">
    <citation type="journal article" date="2012" name="PLoS Pathog.">
        <title>Diverse lifestyles and strategies of plant pathogenesis encoded in the genomes of eighteen Dothideomycetes fungi.</title>
        <authorList>
            <person name="Ohm R.A."/>
            <person name="Feau N."/>
            <person name="Henrissat B."/>
            <person name="Schoch C.L."/>
            <person name="Horwitz B.A."/>
            <person name="Barry K.W."/>
            <person name="Condon B.J."/>
            <person name="Copeland A.C."/>
            <person name="Dhillon B."/>
            <person name="Glaser F."/>
            <person name="Hesse C.N."/>
            <person name="Kosti I."/>
            <person name="LaButti K."/>
            <person name="Lindquist E.A."/>
            <person name="Lucas S."/>
            <person name="Salamov A.A."/>
            <person name="Bradshaw R.E."/>
            <person name="Ciuffetti L."/>
            <person name="Hamelin R.C."/>
            <person name="Kema G.H.J."/>
            <person name="Lawrence C."/>
            <person name="Scott J.A."/>
            <person name="Spatafora J.W."/>
            <person name="Turgeon B.G."/>
            <person name="de Wit P.J.G.M."/>
            <person name="Zhong S."/>
            <person name="Goodwin S.B."/>
            <person name="Grigoriev I.V."/>
        </authorList>
    </citation>
    <scope>NUCLEOTIDE SEQUENCE [LARGE SCALE GENOMIC DNA]</scope>
    <source>
        <strain evidence="3">28A</strain>
    </source>
</reference>
<accession>R0J0T7</accession>
<sequence length="65" mass="7179">MAGHETALQTEQAHPVCLADRPDVSFRIRAIQAGKNTRMKDGATGRKPGPLRHMPSYSLVNPLQR</sequence>
<organism evidence="2 3">
    <name type="scientific">Exserohilum turcicum (strain 28A)</name>
    <name type="common">Northern leaf blight fungus</name>
    <name type="synonym">Setosphaeria turcica</name>
    <dbReference type="NCBI Taxonomy" id="671987"/>
    <lineage>
        <taxon>Eukaryota</taxon>
        <taxon>Fungi</taxon>
        <taxon>Dikarya</taxon>
        <taxon>Ascomycota</taxon>
        <taxon>Pezizomycotina</taxon>
        <taxon>Dothideomycetes</taxon>
        <taxon>Pleosporomycetidae</taxon>
        <taxon>Pleosporales</taxon>
        <taxon>Pleosporineae</taxon>
        <taxon>Pleosporaceae</taxon>
        <taxon>Exserohilum</taxon>
    </lineage>
</organism>
<proteinExistence type="predicted"/>
<name>R0J0T7_EXST2</name>
<dbReference type="AlphaFoldDB" id="R0J0T7"/>
<protein>
    <submittedName>
        <fullName evidence="2">Uncharacterized protein</fullName>
    </submittedName>
</protein>
<dbReference type="HOGENOM" id="CLU_2851172_0_0_1"/>
<keyword evidence="3" id="KW-1185">Reference proteome</keyword>
<dbReference type="GeneID" id="19401013"/>
<evidence type="ECO:0000313" key="2">
    <source>
        <dbReference type="EMBL" id="EOA90570.1"/>
    </source>
</evidence>
<gene>
    <name evidence="2" type="ORF">SETTUDRAFT_169856</name>
</gene>
<reference evidence="2 3" key="2">
    <citation type="journal article" date="2013" name="PLoS Genet.">
        <title>Comparative genome structure, secondary metabolite, and effector coding capacity across Cochliobolus pathogens.</title>
        <authorList>
            <person name="Condon B.J."/>
            <person name="Leng Y."/>
            <person name="Wu D."/>
            <person name="Bushley K.E."/>
            <person name="Ohm R.A."/>
            <person name="Otillar R."/>
            <person name="Martin J."/>
            <person name="Schackwitz W."/>
            <person name="Grimwood J."/>
            <person name="MohdZainudin N."/>
            <person name="Xue C."/>
            <person name="Wang R."/>
            <person name="Manning V.A."/>
            <person name="Dhillon B."/>
            <person name="Tu Z.J."/>
            <person name="Steffenson B.J."/>
            <person name="Salamov A."/>
            <person name="Sun H."/>
            <person name="Lowry S."/>
            <person name="LaButti K."/>
            <person name="Han J."/>
            <person name="Copeland A."/>
            <person name="Lindquist E."/>
            <person name="Barry K."/>
            <person name="Schmutz J."/>
            <person name="Baker S.E."/>
            <person name="Ciuffetti L.M."/>
            <person name="Grigoriev I.V."/>
            <person name="Zhong S."/>
            <person name="Turgeon B.G."/>
        </authorList>
    </citation>
    <scope>NUCLEOTIDE SEQUENCE [LARGE SCALE GENOMIC DNA]</scope>
    <source>
        <strain evidence="3">28A</strain>
    </source>
</reference>
<dbReference type="RefSeq" id="XP_008021801.1">
    <property type="nucleotide sequence ID" value="XM_008023610.1"/>
</dbReference>
<evidence type="ECO:0000313" key="3">
    <source>
        <dbReference type="Proteomes" id="UP000016935"/>
    </source>
</evidence>
<feature type="region of interest" description="Disordered" evidence="1">
    <location>
        <begin position="38"/>
        <end position="65"/>
    </location>
</feature>
<evidence type="ECO:0000256" key="1">
    <source>
        <dbReference type="SAM" id="MobiDB-lite"/>
    </source>
</evidence>